<sequence length="79" mass="8823">MSFNPEPDHLLDASELNCPLPLLKAKQALSKMDVGQLLQVIATDAGSVRDFKTYTDQSDHVLLKSFTDQGKFIYLIQRG</sequence>
<accession>A0A5J6LEX9</accession>
<dbReference type="Pfam" id="PF01206">
    <property type="entry name" value="TusA"/>
    <property type="match status" value="1"/>
</dbReference>
<dbReference type="KEGG" id="nik:F5I99_12060"/>
<evidence type="ECO:0000313" key="3">
    <source>
        <dbReference type="EMBL" id="QEW07180.1"/>
    </source>
</evidence>
<dbReference type="PANTHER" id="PTHR33279:SF2">
    <property type="entry name" value="SULFUR CARRIER PROTEIN TUSA"/>
    <property type="match status" value="1"/>
</dbReference>
<dbReference type="RefSeq" id="WP_151056332.1">
    <property type="nucleotide sequence ID" value="NZ_CP044222.1"/>
</dbReference>
<organism evidence="3 4">
    <name type="scientific">Nitrincola iocasae</name>
    <dbReference type="NCBI Taxonomy" id="2614693"/>
    <lineage>
        <taxon>Bacteria</taxon>
        <taxon>Pseudomonadati</taxon>
        <taxon>Pseudomonadota</taxon>
        <taxon>Gammaproteobacteria</taxon>
        <taxon>Oceanospirillales</taxon>
        <taxon>Oceanospirillaceae</taxon>
        <taxon>Nitrincola</taxon>
    </lineage>
</organism>
<name>A0A5J6LEX9_9GAMM</name>
<feature type="domain" description="UPF0033" evidence="2">
    <location>
        <begin position="11"/>
        <end position="78"/>
    </location>
</feature>
<evidence type="ECO:0000313" key="4">
    <source>
        <dbReference type="Proteomes" id="UP000325606"/>
    </source>
</evidence>
<dbReference type="InterPro" id="IPR001455">
    <property type="entry name" value="TusA-like"/>
</dbReference>
<dbReference type="Proteomes" id="UP000325606">
    <property type="component" value="Chromosome"/>
</dbReference>
<evidence type="ECO:0000256" key="1">
    <source>
        <dbReference type="ARBA" id="ARBA00008984"/>
    </source>
</evidence>
<comment type="similarity">
    <text evidence="1">Belongs to the sulfur carrier protein TusA family.</text>
</comment>
<evidence type="ECO:0000259" key="2">
    <source>
        <dbReference type="Pfam" id="PF01206"/>
    </source>
</evidence>
<dbReference type="PANTHER" id="PTHR33279">
    <property type="entry name" value="SULFUR CARRIER PROTEIN YEDF-RELATED"/>
    <property type="match status" value="1"/>
</dbReference>
<dbReference type="AlphaFoldDB" id="A0A5J6LEX9"/>
<dbReference type="SUPFAM" id="SSF64307">
    <property type="entry name" value="SirA-like"/>
    <property type="match status" value="1"/>
</dbReference>
<proteinExistence type="inferred from homology"/>
<dbReference type="InterPro" id="IPR036868">
    <property type="entry name" value="TusA-like_sf"/>
</dbReference>
<protein>
    <submittedName>
        <fullName evidence="3">SirA family protein</fullName>
    </submittedName>
</protein>
<dbReference type="EMBL" id="CP044222">
    <property type="protein sequence ID" value="QEW07180.1"/>
    <property type="molecule type" value="Genomic_DNA"/>
</dbReference>
<dbReference type="CDD" id="cd00291">
    <property type="entry name" value="SirA_YedF_YeeD"/>
    <property type="match status" value="1"/>
</dbReference>
<keyword evidence="4" id="KW-1185">Reference proteome</keyword>
<gene>
    <name evidence="3" type="ORF">F5I99_12060</name>
</gene>
<reference evidence="3 4" key="1">
    <citation type="submission" date="2019-09" db="EMBL/GenBank/DDBJ databases">
        <title>Nitrincola iocasae sp. nov., a bacterium isolated from the sediment collected at a cold seep field in South China Sea.</title>
        <authorList>
            <person name="Zhang H."/>
            <person name="Wang H."/>
            <person name="Li C."/>
        </authorList>
    </citation>
    <scope>NUCLEOTIDE SEQUENCE [LARGE SCALE GENOMIC DNA]</scope>
    <source>
        <strain evidence="3 4">KXZD1103</strain>
    </source>
</reference>
<dbReference type="Gene3D" id="3.30.110.40">
    <property type="entry name" value="TusA-like domain"/>
    <property type="match status" value="1"/>
</dbReference>